<keyword evidence="6" id="KW-1185">Reference proteome</keyword>
<dbReference type="Pfam" id="PF08235">
    <property type="entry name" value="LNS2"/>
    <property type="match status" value="1"/>
</dbReference>
<dbReference type="GO" id="GO:0045944">
    <property type="term" value="P:positive regulation of transcription by RNA polymerase II"/>
    <property type="evidence" value="ECO:0007669"/>
    <property type="project" value="TreeGrafter"/>
</dbReference>
<proteinExistence type="inferred from homology"/>
<reference evidence="5" key="1">
    <citation type="submission" date="2022-01" db="EMBL/GenBank/DDBJ databases">
        <title>Genome Sequence Resource for Two Populations of Ditylenchus destructor, the Migratory Endoparasitic Phytonematode.</title>
        <authorList>
            <person name="Zhang H."/>
            <person name="Lin R."/>
            <person name="Xie B."/>
        </authorList>
    </citation>
    <scope>NUCLEOTIDE SEQUENCE</scope>
    <source>
        <strain evidence="5">BazhouSP</strain>
    </source>
</reference>
<evidence type="ECO:0000256" key="1">
    <source>
        <dbReference type="ARBA" id="ARBA00001180"/>
    </source>
</evidence>
<dbReference type="Pfam" id="PF04571">
    <property type="entry name" value="Lipin_N"/>
    <property type="match status" value="1"/>
</dbReference>
<protein>
    <submittedName>
        <fullName evidence="5">LNS2 (Lipin/Ned1/Smp2) domain-containing protein</fullName>
    </submittedName>
</protein>
<dbReference type="InterPro" id="IPR007651">
    <property type="entry name" value="Lipin_N"/>
</dbReference>
<dbReference type="SUPFAM" id="SSF56784">
    <property type="entry name" value="HAD-like"/>
    <property type="match status" value="1"/>
</dbReference>
<dbReference type="GO" id="GO:0019432">
    <property type="term" value="P:triglyceride biosynthetic process"/>
    <property type="evidence" value="ECO:0007669"/>
    <property type="project" value="TreeGrafter"/>
</dbReference>
<evidence type="ECO:0000259" key="4">
    <source>
        <dbReference type="SMART" id="SM00775"/>
    </source>
</evidence>
<evidence type="ECO:0000256" key="3">
    <source>
        <dbReference type="SAM" id="MobiDB-lite"/>
    </source>
</evidence>
<organism evidence="5 6">
    <name type="scientific">Ditylenchus destructor</name>
    <dbReference type="NCBI Taxonomy" id="166010"/>
    <lineage>
        <taxon>Eukaryota</taxon>
        <taxon>Metazoa</taxon>
        <taxon>Ecdysozoa</taxon>
        <taxon>Nematoda</taxon>
        <taxon>Chromadorea</taxon>
        <taxon>Rhabditida</taxon>
        <taxon>Tylenchina</taxon>
        <taxon>Tylenchomorpha</taxon>
        <taxon>Sphaerularioidea</taxon>
        <taxon>Anguinidae</taxon>
        <taxon>Anguininae</taxon>
        <taxon>Ditylenchus</taxon>
    </lineage>
</organism>
<name>A0AAD4RBR2_9BILA</name>
<evidence type="ECO:0000256" key="2">
    <source>
        <dbReference type="ARBA" id="ARBA00005476"/>
    </source>
</evidence>
<comment type="catalytic activity">
    <reaction evidence="1">
        <text>a 1,2-diacyl-sn-glycero-3-phosphate + H2O = a 1,2-diacyl-sn-glycerol + phosphate</text>
        <dbReference type="Rhea" id="RHEA:27429"/>
        <dbReference type="ChEBI" id="CHEBI:15377"/>
        <dbReference type="ChEBI" id="CHEBI:17815"/>
        <dbReference type="ChEBI" id="CHEBI:43474"/>
        <dbReference type="ChEBI" id="CHEBI:58608"/>
        <dbReference type="EC" id="3.1.3.4"/>
    </reaction>
    <physiologicalReaction direction="left-to-right" evidence="1">
        <dbReference type="Rhea" id="RHEA:27430"/>
    </physiologicalReaction>
</comment>
<sequence length="471" mass="53781">MNSSMLSGAIDVIVVEQPDGKFLSTPFHVRFSKYIVFNSEEKYVDIKINRQEIALKMKLGENGIAYFVEKTAQEQRVPRAMATSPISKNSSTGDVNLDEFHLRFRRKSRSMRLPRVSPLRKQRRRRHTTSGSRVRNWHGQDRLAKALGVTGERPVIASFSDSYIEPYRTDAYREEMVSSKYKNSIRLSSEQLKSMGLLYGSNEARFSVTTKFQGTTWCECHIFLYKQSEMLVISDIDGTITKSDVLGHVIPAIGGTWAHEGVAKLYTQISANGYQMVYLSSRSIGLAQNTKVYLKNVKQGSKALHTLPDGPVLLSPTSILMALKMEVIDRRPDEFKIACLEELKALFPSRQPFYSGFGNKETDAKSYSKVCIPDERIFIINWPGVVTRIDRVGFASDYKSMARHTVDYMFPPLQSIKHPSALVNFVKPNDNAFSWWAISPNMMNRLLEEELDYYVKRRTNTMTKNKNDNKK</sequence>
<dbReference type="Proteomes" id="UP001201812">
    <property type="component" value="Unassembled WGS sequence"/>
</dbReference>
<gene>
    <name evidence="5" type="ORF">DdX_04012</name>
</gene>
<dbReference type="GO" id="GO:0003713">
    <property type="term" value="F:transcription coactivator activity"/>
    <property type="evidence" value="ECO:0007669"/>
    <property type="project" value="TreeGrafter"/>
</dbReference>
<feature type="compositionally biased region" description="Basic residues" evidence="3">
    <location>
        <begin position="113"/>
        <end position="128"/>
    </location>
</feature>
<comment type="caution">
    <text evidence="5">The sequence shown here is derived from an EMBL/GenBank/DDBJ whole genome shotgun (WGS) entry which is preliminary data.</text>
</comment>
<comment type="similarity">
    <text evidence="2">Belongs to the lipin family.</text>
</comment>
<dbReference type="GO" id="GO:0009062">
    <property type="term" value="P:fatty acid catabolic process"/>
    <property type="evidence" value="ECO:0007669"/>
    <property type="project" value="TreeGrafter"/>
</dbReference>
<dbReference type="GO" id="GO:0008195">
    <property type="term" value="F:phosphatidate phosphatase activity"/>
    <property type="evidence" value="ECO:0007669"/>
    <property type="project" value="UniProtKB-EC"/>
</dbReference>
<evidence type="ECO:0000313" key="5">
    <source>
        <dbReference type="EMBL" id="KAI1723835.1"/>
    </source>
</evidence>
<dbReference type="AlphaFoldDB" id="A0AAD4RBR2"/>
<dbReference type="PANTHER" id="PTHR12181:SF12">
    <property type="entry name" value="PHOSPHATIDATE PHOSPHATASE"/>
    <property type="match status" value="1"/>
</dbReference>
<dbReference type="SMART" id="SM00775">
    <property type="entry name" value="LNS2"/>
    <property type="match status" value="1"/>
</dbReference>
<dbReference type="InterPro" id="IPR031315">
    <property type="entry name" value="LNS2/PITP"/>
</dbReference>
<dbReference type="PANTHER" id="PTHR12181">
    <property type="entry name" value="LIPIN"/>
    <property type="match status" value="1"/>
</dbReference>
<dbReference type="InterPro" id="IPR026058">
    <property type="entry name" value="LIPIN"/>
</dbReference>
<dbReference type="InterPro" id="IPR013209">
    <property type="entry name" value="LNS2"/>
</dbReference>
<accession>A0AAD4RBR2</accession>
<dbReference type="InterPro" id="IPR036412">
    <property type="entry name" value="HAD-like_sf"/>
</dbReference>
<dbReference type="EMBL" id="JAKKPZ010000003">
    <property type="protein sequence ID" value="KAI1723835.1"/>
    <property type="molecule type" value="Genomic_DNA"/>
</dbReference>
<dbReference type="GO" id="GO:0005634">
    <property type="term" value="C:nucleus"/>
    <property type="evidence" value="ECO:0007669"/>
    <property type="project" value="TreeGrafter"/>
</dbReference>
<evidence type="ECO:0000313" key="6">
    <source>
        <dbReference type="Proteomes" id="UP001201812"/>
    </source>
</evidence>
<dbReference type="GO" id="GO:0032869">
    <property type="term" value="P:cellular response to insulin stimulus"/>
    <property type="evidence" value="ECO:0007669"/>
    <property type="project" value="TreeGrafter"/>
</dbReference>
<feature type="region of interest" description="Disordered" evidence="3">
    <location>
        <begin position="113"/>
        <end position="135"/>
    </location>
</feature>
<feature type="domain" description="LNS2/PITP" evidence="4">
    <location>
        <begin position="231"/>
        <end position="389"/>
    </location>
</feature>